<dbReference type="InterPro" id="IPR002401">
    <property type="entry name" value="Cyt_P450_E_grp-I"/>
</dbReference>
<dbReference type="GO" id="GO:0020037">
    <property type="term" value="F:heme binding"/>
    <property type="evidence" value="ECO:0007669"/>
    <property type="project" value="InterPro"/>
</dbReference>
<keyword evidence="4 7" id="KW-0560">Oxidoreductase</keyword>
<protein>
    <recommendedName>
        <fullName evidence="11">Cytochrome P450 monooxygenase</fullName>
    </recommendedName>
</protein>
<dbReference type="PRINTS" id="PR00463">
    <property type="entry name" value="EP450I"/>
</dbReference>
<reference evidence="9" key="1">
    <citation type="submission" date="2022-10" db="EMBL/GenBank/DDBJ databases">
        <title>Culturing micro-colonial fungi from biological soil crusts in the Mojave desert and describing Neophaeococcomyces mojavensis, and introducing the new genera and species Taxawa tesnikishii.</title>
        <authorList>
            <person name="Kurbessoian T."/>
            <person name="Stajich J.E."/>
        </authorList>
    </citation>
    <scope>NUCLEOTIDE SEQUENCE</scope>
    <source>
        <strain evidence="9">TK_41</strain>
    </source>
</reference>
<evidence type="ECO:0008006" key="11">
    <source>
        <dbReference type="Google" id="ProtNLM"/>
    </source>
</evidence>
<keyword evidence="6 7" id="KW-0349">Heme</keyword>
<feature type="region of interest" description="Disordered" evidence="8">
    <location>
        <begin position="224"/>
        <end position="243"/>
    </location>
</feature>
<name>A0AA38XC96_9EURO</name>
<dbReference type="GO" id="GO:0005506">
    <property type="term" value="F:iron ion binding"/>
    <property type="evidence" value="ECO:0007669"/>
    <property type="project" value="InterPro"/>
</dbReference>
<evidence type="ECO:0000256" key="1">
    <source>
        <dbReference type="ARBA" id="ARBA00001971"/>
    </source>
</evidence>
<feature type="binding site" description="axial binding residue" evidence="6">
    <location>
        <position position="281"/>
    </location>
    <ligand>
        <name>heme</name>
        <dbReference type="ChEBI" id="CHEBI:30413"/>
    </ligand>
    <ligandPart>
        <name>Fe</name>
        <dbReference type="ChEBI" id="CHEBI:18248"/>
    </ligandPart>
</feature>
<evidence type="ECO:0000256" key="5">
    <source>
        <dbReference type="ARBA" id="ARBA00023004"/>
    </source>
</evidence>
<keyword evidence="5 6" id="KW-0408">Iron</keyword>
<organism evidence="9 10">
    <name type="scientific">Cladophialophora chaetospira</name>
    <dbReference type="NCBI Taxonomy" id="386627"/>
    <lineage>
        <taxon>Eukaryota</taxon>
        <taxon>Fungi</taxon>
        <taxon>Dikarya</taxon>
        <taxon>Ascomycota</taxon>
        <taxon>Pezizomycotina</taxon>
        <taxon>Eurotiomycetes</taxon>
        <taxon>Chaetothyriomycetidae</taxon>
        <taxon>Chaetothyriales</taxon>
        <taxon>Herpotrichiellaceae</taxon>
        <taxon>Cladophialophora</taxon>
    </lineage>
</organism>
<evidence type="ECO:0000313" key="9">
    <source>
        <dbReference type="EMBL" id="KAJ9610808.1"/>
    </source>
</evidence>
<comment type="caution">
    <text evidence="9">The sequence shown here is derived from an EMBL/GenBank/DDBJ whole genome shotgun (WGS) entry which is preliminary data.</text>
</comment>
<dbReference type="GO" id="GO:0016705">
    <property type="term" value="F:oxidoreductase activity, acting on paired donors, with incorporation or reduction of molecular oxygen"/>
    <property type="evidence" value="ECO:0007669"/>
    <property type="project" value="InterPro"/>
</dbReference>
<dbReference type="GO" id="GO:0004497">
    <property type="term" value="F:monooxygenase activity"/>
    <property type="evidence" value="ECO:0007669"/>
    <property type="project" value="UniProtKB-KW"/>
</dbReference>
<dbReference type="EMBL" id="JAPDRK010000007">
    <property type="protein sequence ID" value="KAJ9610808.1"/>
    <property type="molecule type" value="Genomic_DNA"/>
</dbReference>
<keyword evidence="3 6" id="KW-0479">Metal-binding</keyword>
<dbReference type="SUPFAM" id="SSF48264">
    <property type="entry name" value="Cytochrome P450"/>
    <property type="match status" value="1"/>
</dbReference>
<dbReference type="PRINTS" id="PR00385">
    <property type="entry name" value="P450"/>
</dbReference>
<evidence type="ECO:0000256" key="7">
    <source>
        <dbReference type="RuleBase" id="RU000461"/>
    </source>
</evidence>
<dbReference type="Proteomes" id="UP001172673">
    <property type="component" value="Unassembled WGS sequence"/>
</dbReference>
<accession>A0AA38XC96</accession>
<keyword evidence="10" id="KW-1185">Reference proteome</keyword>
<dbReference type="AlphaFoldDB" id="A0AA38XC96"/>
<sequence>METEPAAITTLAASVEVGFNSPLPVQHHWVLRQLPHLGGAVRIKNNMTRREISKSLARMPDDDEKAQSSARTALDNMLYRERLTAKKNGHKPNFYASYIFDEMLAYVIAGHDTTSNTLTWGLIYLADNQQPQAQLRDQLRAVFTAAIAEKRQPTVQEIIKAQAPYLDATIEEILRCSVVLPNVTREALVDTTILGYHIPKGTLVMCLSNGPSFFSPGIPVNDELRSPSSKAAPESSLGSWSPEDMHLFKPERWLEESDESEIIFNPRRGPMNSFGGGPRGCFGKRLAYLELRVVIALLFFNFKLHSVPPNMRSDKRVEHITVEPAECLVNLEDAPLWVSTT</sequence>
<keyword evidence="7" id="KW-0503">Monooxygenase</keyword>
<gene>
    <name evidence="9" type="ORF">H2200_005585</name>
</gene>
<proteinExistence type="inferred from homology"/>
<dbReference type="InterPro" id="IPR036396">
    <property type="entry name" value="Cyt_P450_sf"/>
</dbReference>
<evidence type="ECO:0000256" key="6">
    <source>
        <dbReference type="PIRSR" id="PIRSR602401-1"/>
    </source>
</evidence>
<dbReference type="InterPro" id="IPR017972">
    <property type="entry name" value="Cyt_P450_CS"/>
</dbReference>
<dbReference type="InterPro" id="IPR050121">
    <property type="entry name" value="Cytochrome_P450_monoxygenase"/>
</dbReference>
<dbReference type="InterPro" id="IPR001128">
    <property type="entry name" value="Cyt_P450"/>
</dbReference>
<evidence type="ECO:0000256" key="4">
    <source>
        <dbReference type="ARBA" id="ARBA00023002"/>
    </source>
</evidence>
<dbReference type="Gene3D" id="1.10.630.10">
    <property type="entry name" value="Cytochrome P450"/>
    <property type="match status" value="1"/>
</dbReference>
<evidence type="ECO:0000256" key="2">
    <source>
        <dbReference type="ARBA" id="ARBA00010617"/>
    </source>
</evidence>
<evidence type="ECO:0000313" key="10">
    <source>
        <dbReference type="Proteomes" id="UP001172673"/>
    </source>
</evidence>
<evidence type="ECO:0000256" key="8">
    <source>
        <dbReference type="SAM" id="MobiDB-lite"/>
    </source>
</evidence>
<dbReference type="PANTHER" id="PTHR24305:SF232">
    <property type="entry name" value="P450, PUTATIVE (EUROFUNG)-RELATED"/>
    <property type="match status" value="1"/>
</dbReference>
<dbReference type="PANTHER" id="PTHR24305">
    <property type="entry name" value="CYTOCHROME P450"/>
    <property type="match status" value="1"/>
</dbReference>
<dbReference type="Pfam" id="PF00067">
    <property type="entry name" value="p450"/>
    <property type="match status" value="2"/>
</dbReference>
<evidence type="ECO:0000256" key="3">
    <source>
        <dbReference type="ARBA" id="ARBA00022723"/>
    </source>
</evidence>
<comment type="similarity">
    <text evidence="2 7">Belongs to the cytochrome P450 family.</text>
</comment>
<dbReference type="PROSITE" id="PS00086">
    <property type="entry name" value="CYTOCHROME_P450"/>
    <property type="match status" value="1"/>
</dbReference>
<comment type="cofactor">
    <cofactor evidence="1 6">
        <name>heme</name>
        <dbReference type="ChEBI" id="CHEBI:30413"/>
    </cofactor>
</comment>